<evidence type="ECO:0000313" key="26">
    <source>
        <dbReference type="Proteomes" id="UP001058974"/>
    </source>
</evidence>
<dbReference type="InterPro" id="IPR017441">
    <property type="entry name" value="Protein_kinase_ATP_BS"/>
</dbReference>
<evidence type="ECO:0000256" key="9">
    <source>
        <dbReference type="ARBA" id="ARBA00022692"/>
    </source>
</evidence>
<evidence type="ECO:0000256" key="20">
    <source>
        <dbReference type="ARBA" id="ARBA00048679"/>
    </source>
</evidence>
<evidence type="ECO:0000259" key="24">
    <source>
        <dbReference type="PROSITE" id="PS50011"/>
    </source>
</evidence>
<feature type="binding site" evidence="21">
    <location>
        <position position="829"/>
    </location>
    <ligand>
        <name>ATP</name>
        <dbReference type="ChEBI" id="CHEBI:30616"/>
    </ligand>
</feature>
<dbReference type="Pfam" id="PF13855">
    <property type="entry name" value="LRR_8"/>
    <property type="match status" value="2"/>
</dbReference>
<feature type="signal peptide" evidence="23">
    <location>
        <begin position="1"/>
        <end position="21"/>
    </location>
</feature>
<keyword evidence="18" id="KW-0325">Glycoprotein</keyword>
<dbReference type="PANTHER" id="PTHR27008">
    <property type="entry name" value="OS04G0122200 PROTEIN"/>
    <property type="match status" value="1"/>
</dbReference>
<evidence type="ECO:0000256" key="1">
    <source>
        <dbReference type="ARBA" id="ARBA00004162"/>
    </source>
</evidence>
<proteinExistence type="inferred from homology"/>
<comment type="catalytic activity">
    <reaction evidence="19">
        <text>L-threonyl-[protein] + ATP = O-phospho-L-threonyl-[protein] + ADP + H(+)</text>
        <dbReference type="Rhea" id="RHEA:46608"/>
        <dbReference type="Rhea" id="RHEA-COMP:11060"/>
        <dbReference type="Rhea" id="RHEA-COMP:11605"/>
        <dbReference type="ChEBI" id="CHEBI:15378"/>
        <dbReference type="ChEBI" id="CHEBI:30013"/>
        <dbReference type="ChEBI" id="CHEBI:30616"/>
        <dbReference type="ChEBI" id="CHEBI:61977"/>
        <dbReference type="ChEBI" id="CHEBI:456216"/>
        <dbReference type="EC" id="2.7.11.1"/>
    </reaction>
</comment>
<comment type="subcellular location">
    <subcellularLocation>
        <location evidence="1">Cell membrane</location>
        <topology evidence="1">Single-pass membrane protein</topology>
    </subcellularLocation>
</comment>
<keyword evidence="14 21" id="KW-0067">ATP-binding</keyword>
<comment type="catalytic activity">
    <reaction evidence="20">
        <text>L-seryl-[protein] + ATP = O-phospho-L-seryl-[protein] + ADP + H(+)</text>
        <dbReference type="Rhea" id="RHEA:17989"/>
        <dbReference type="Rhea" id="RHEA-COMP:9863"/>
        <dbReference type="Rhea" id="RHEA-COMP:11604"/>
        <dbReference type="ChEBI" id="CHEBI:15378"/>
        <dbReference type="ChEBI" id="CHEBI:29999"/>
        <dbReference type="ChEBI" id="CHEBI:30616"/>
        <dbReference type="ChEBI" id="CHEBI:83421"/>
        <dbReference type="ChEBI" id="CHEBI:456216"/>
        <dbReference type="EC" id="2.7.11.1"/>
    </reaction>
</comment>
<dbReference type="AlphaFoldDB" id="A0A9D5BPS9"/>
<dbReference type="Pfam" id="PF23598">
    <property type="entry name" value="LRR_14"/>
    <property type="match status" value="2"/>
</dbReference>
<dbReference type="PROSITE" id="PS50011">
    <property type="entry name" value="PROTEIN_KINASE_DOM"/>
    <property type="match status" value="1"/>
</dbReference>
<evidence type="ECO:0000256" key="23">
    <source>
        <dbReference type="SAM" id="SignalP"/>
    </source>
</evidence>
<name>A0A9D5BPS9_PEA</name>
<dbReference type="InterPro" id="IPR055414">
    <property type="entry name" value="LRR_R13L4/SHOC2-like"/>
</dbReference>
<dbReference type="Pfam" id="PF00560">
    <property type="entry name" value="LRR_1"/>
    <property type="match status" value="3"/>
</dbReference>
<evidence type="ECO:0000256" key="14">
    <source>
        <dbReference type="ARBA" id="ARBA00022840"/>
    </source>
</evidence>
<dbReference type="Gene3D" id="3.30.200.20">
    <property type="entry name" value="Phosphorylase Kinase, domain 1"/>
    <property type="match status" value="1"/>
</dbReference>
<dbReference type="SMART" id="SM00220">
    <property type="entry name" value="S_TKc"/>
    <property type="match status" value="1"/>
</dbReference>
<keyword evidence="9 22" id="KW-0812">Transmembrane</keyword>
<dbReference type="Gene3D" id="1.10.510.10">
    <property type="entry name" value="Transferase(Phosphotransferase) domain 1"/>
    <property type="match status" value="1"/>
</dbReference>
<sequence>MAKLCSLLFLLSLSLNYYSFTCLSMSRKNMTTDESSLLAFKSSITLYPSLMFNTWSTSSSLCTWVGVTCDEQQHGRVIALDLNNMGLKGVISPQLGNLSFLVYLNLQGNGFTGELPQSLFRVHRLEFLDLSCNEFVGGIPIEVGDLSKLQYMNLGSNKLSGTIPQTISKLSSLVEIHLDNNSLSGEIPKEMGDLTQLMTMDLKYNQLSGKIPSIIFNNSLLQYFILAHNNLSGNLPSNICKGLPNLATLYISYNKFSGDMPTVWHQCANLEVLSLSFNGFNKGPIPEDMGNLSKLHYLDLSKNNLDGSIPEQIGNLDQLDTLLLTNNSLRGPIALKLFNISSLRILYLANNFLSGILPSDIGRGLPKLEKLQLGVNMFGGNIPIGIANASKLTEIDFMRNEFSGIIPNVFGGLKLLECLHLYSNPNLKLDDSFGFNFLTSLTDCRHLKYLSISHTRLSKLPKSIGNLTVQYFWADSSGISGNFPLEIGNMSNLIRLTLTKNDLNGPIPRTIRGLQNLQSLNLGYNGLQGSIGDELCEIRGLSDLYLSNNKLSGELPTCLGNMTSLRNIDMSSNSLISKIPSSFWSLRDLLVVDLSSNAFGGNLPPEISKWRAITLLDLSDNQISSNIPETIGLIQTLQTLYLANNKLYGTIPTSLGEMFSLRFLDLSQNLLTGVIPKSLESLSLLKSINFSYNMLQGEIPDGGPFKNFTAQSFMHNEALCGNPLLQVPSCDKHVRRRSIAKMLLIKCMLPIIVSVILVVGCVVLVLHKRKKVENRIGKDLSTIGAQRRFSYYELVRATDGFSESNLLGKGSFGSVYQGTLSSGELVAVKVIDLNFEATSRSFDVECNAMRNLRHRNLVEIISSCSNANFKSLVMKFMSNGSVEKWLYSYNYCLDFLQRLNIMIDVASALEYLHHGSSIPVVHCDLKPSNVLLDRHMVAHVSDFGIAKLLDDGRSEIHTETLATLGYVAPEYGSKGVVSVKGDVYSFGIMLMEMFTRKKPTDEMFAAELTLKTWISGSLPNSVMEVVDSNLLQQHEKTIHDIVFHISSIFALSLSCCADSPEERNNMTDITASLIKIRTLFLQEKGNEKM</sequence>
<dbReference type="EC" id="2.7.11.1" evidence="3"/>
<dbReference type="Proteomes" id="UP001058974">
    <property type="component" value="Chromosome 1"/>
</dbReference>
<organism evidence="25 26">
    <name type="scientific">Pisum sativum</name>
    <name type="common">Garden pea</name>
    <name type="synonym">Lathyrus oleraceus</name>
    <dbReference type="NCBI Taxonomy" id="3888"/>
    <lineage>
        <taxon>Eukaryota</taxon>
        <taxon>Viridiplantae</taxon>
        <taxon>Streptophyta</taxon>
        <taxon>Embryophyta</taxon>
        <taxon>Tracheophyta</taxon>
        <taxon>Spermatophyta</taxon>
        <taxon>Magnoliopsida</taxon>
        <taxon>eudicotyledons</taxon>
        <taxon>Gunneridae</taxon>
        <taxon>Pentapetalae</taxon>
        <taxon>rosids</taxon>
        <taxon>fabids</taxon>
        <taxon>Fabales</taxon>
        <taxon>Fabaceae</taxon>
        <taxon>Papilionoideae</taxon>
        <taxon>50 kb inversion clade</taxon>
        <taxon>NPAAA clade</taxon>
        <taxon>Hologalegina</taxon>
        <taxon>IRL clade</taxon>
        <taxon>Fabeae</taxon>
        <taxon>Lathyrus</taxon>
    </lineage>
</organism>
<keyword evidence="8" id="KW-0808">Transferase</keyword>
<dbReference type="PROSITE" id="PS00108">
    <property type="entry name" value="PROTEIN_KINASE_ST"/>
    <property type="match status" value="1"/>
</dbReference>
<evidence type="ECO:0000256" key="22">
    <source>
        <dbReference type="SAM" id="Phobius"/>
    </source>
</evidence>
<evidence type="ECO:0000256" key="21">
    <source>
        <dbReference type="PROSITE-ProRule" id="PRU10141"/>
    </source>
</evidence>
<dbReference type="FunFam" id="3.80.10.10:FF:000095">
    <property type="entry name" value="LRR receptor-like serine/threonine-protein kinase GSO1"/>
    <property type="match status" value="2"/>
</dbReference>
<evidence type="ECO:0000256" key="4">
    <source>
        <dbReference type="ARBA" id="ARBA00022475"/>
    </source>
</evidence>
<keyword evidence="12 21" id="KW-0547">Nucleotide-binding</keyword>
<keyword evidence="4" id="KW-1003">Cell membrane</keyword>
<dbReference type="InterPro" id="IPR008271">
    <property type="entry name" value="Ser/Thr_kinase_AS"/>
</dbReference>
<dbReference type="FunFam" id="3.80.10.10:FF:000129">
    <property type="entry name" value="Leucine-rich repeat receptor-like kinase"/>
    <property type="match status" value="1"/>
</dbReference>
<dbReference type="GO" id="GO:0004674">
    <property type="term" value="F:protein serine/threonine kinase activity"/>
    <property type="evidence" value="ECO:0007669"/>
    <property type="project" value="UniProtKB-KW"/>
</dbReference>
<evidence type="ECO:0000256" key="15">
    <source>
        <dbReference type="ARBA" id="ARBA00022989"/>
    </source>
</evidence>
<dbReference type="InterPro" id="IPR013210">
    <property type="entry name" value="LRR_N_plant-typ"/>
</dbReference>
<dbReference type="Gramene" id="Psat01G0524600-T1">
    <property type="protein sequence ID" value="KAI5447719.1"/>
    <property type="gene ID" value="KIW84_015246"/>
</dbReference>
<evidence type="ECO:0000256" key="13">
    <source>
        <dbReference type="ARBA" id="ARBA00022777"/>
    </source>
</evidence>
<gene>
    <name evidence="25" type="ORF">KIW84_015246</name>
</gene>
<evidence type="ECO:0000256" key="19">
    <source>
        <dbReference type="ARBA" id="ARBA00047899"/>
    </source>
</evidence>
<dbReference type="OrthoDB" id="1419536at2759"/>
<dbReference type="SMART" id="SM00369">
    <property type="entry name" value="LRR_TYP"/>
    <property type="match status" value="11"/>
</dbReference>
<keyword evidence="15 22" id="KW-1133">Transmembrane helix</keyword>
<comment type="similarity">
    <text evidence="2">Belongs to the protein kinase superfamily. Ser/Thr protein kinase family.</text>
</comment>
<comment type="caution">
    <text evidence="25">The sequence shown here is derived from an EMBL/GenBank/DDBJ whole genome shotgun (WGS) entry which is preliminary data.</text>
</comment>
<evidence type="ECO:0000256" key="5">
    <source>
        <dbReference type="ARBA" id="ARBA00022527"/>
    </source>
</evidence>
<dbReference type="PROSITE" id="PS00107">
    <property type="entry name" value="PROTEIN_KINASE_ATP"/>
    <property type="match status" value="1"/>
</dbReference>
<dbReference type="PANTHER" id="PTHR27008:SF585">
    <property type="entry name" value="PROTEIN KINASE DOMAIN-CONTAINING PROTEIN"/>
    <property type="match status" value="1"/>
</dbReference>
<evidence type="ECO:0000256" key="17">
    <source>
        <dbReference type="ARBA" id="ARBA00023170"/>
    </source>
</evidence>
<evidence type="ECO:0000256" key="11">
    <source>
        <dbReference type="ARBA" id="ARBA00022737"/>
    </source>
</evidence>
<dbReference type="InterPro" id="IPR003591">
    <property type="entry name" value="Leu-rich_rpt_typical-subtyp"/>
</dbReference>
<evidence type="ECO:0000256" key="6">
    <source>
        <dbReference type="ARBA" id="ARBA00022553"/>
    </source>
</evidence>
<dbReference type="Gene3D" id="3.80.10.10">
    <property type="entry name" value="Ribonuclease Inhibitor"/>
    <property type="match status" value="3"/>
</dbReference>
<evidence type="ECO:0000256" key="7">
    <source>
        <dbReference type="ARBA" id="ARBA00022614"/>
    </source>
</evidence>
<dbReference type="Pfam" id="PF08263">
    <property type="entry name" value="LRRNT_2"/>
    <property type="match status" value="1"/>
</dbReference>
<dbReference type="FunFam" id="3.30.200.20:FF:000661">
    <property type="entry name" value="Serine-threonine protein kinase plant-type"/>
    <property type="match status" value="1"/>
</dbReference>
<keyword evidence="17" id="KW-0675">Receptor</keyword>
<evidence type="ECO:0000256" key="18">
    <source>
        <dbReference type="ARBA" id="ARBA00023180"/>
    </source>
</evidence>
<keyword evidence="6" id="KW-0597">Phosphoprotein</keyword>
<keyword evidence="16 22" id="KW-0472">Membrane</keyword>
<evidence type="ECO:0000256" key="10">
    <source>
        <dbReference type="ARBA" id="ARBA00022729"/>
    </source>
</evidence>
<dbReference type="GO" id="GO:0005886">
    <property type="term" value="C:plasma membrane"/>
    <property type="evidence" value="ECO:0007669"/>
    <property type="project" value="UniProtKB-SubCell"/>
</dbReference>
<evidence type="ECO:0000256" key="3">
    <source>
        <dbReference type="ARBA" id="ARBA00012513"/>
    </source>
</evidence>
<dbReference type="Pfam" id="PF00069">
    <property type="entry name" value="Pkinase"/>
    <property type="match status" value="1"/>
</dbReference>
<feature type="chain" id="PRO_5038975347" description="non-specific serine/threonine protein kinase" evidence="23">
    <location>
        <begin position="22"/>
        <end position="1089"/>
    </location>
</feature>
<keyword evidence="26" id="KW-1185">Reference proteome</keyword>
<dbReference type="InterPro" id="IPR000719">
    <property type="entry name" value="Prot_kinase_dom"/>
</dbReference>
<dbReference type="InterPro" id="IPR001611">
    <property type="entry name" value="Leu-rich_rpt"/>
</dbReference>
<keyword evidence="13" id="KW-0418">Kinase</keyword>
<dbReference type="InterPro" id="IPR032675">
    <property type="entry name" value="LRR_dom_sf"/>
</dbReference>
<dbReference type="FunFam" id="1.10.510.10:FF:000358">
    <property type="entry name" value="Putative leucine-rich repeat receptor-like serine/threonine-protein kinase"/>
    <property type="match status" value="1"/>
</dbReference>
<protein>
    <recommendedName>
        <fullName evidence="3">non-specific serine/threonine protein kinase</fullName>
        <ecNumber evidence="3">2.7.11.1</ecNumber>
    </recommendedName>
</protein>
<dbReference type="EMBL" id="JAMSHJ010000001">
    <property type="protein sequence ID" value="KAI5447719.1"/>
    <property type="molecule type" value="Genomic_DNA"/>
</dbReference>
<accession>A0A9D5BPS9</accession>
<evidence type="ECO:0000256" key="8">
    <source>
        <dbReference type="ARBA" id="ARBA00022679"/>
    </source>
</evidence>
<evidence type="ECO:0000256" key="16">
    <source>
        <dbReference type="ARBA" id="ARBA00023136"/>
    </source>
</evidence>
<dbReference type="GO" id="GO:0005524">
    <property type="term" value="F:ATP binding"/>
    <property type="evidence" value="ECO:0007669"/>
    <property type="project" value="UniProtKB-UniRule"/>
</dbReference>
<dbReference type="FunFam" id="3.80.10.10:FF:000299">
    <property type="entry name" value="Piriformospora indica-insensitive protein 2"/>
    <property type="match status" value="1"/>
</dbReference>
<evidence type="ECO:0000256" key="12">
    <source>
        <dbReference type="ARBA" id="ARBA00022741"/>
    </source>
</evidence>
<feature type="transmembrane region" description="Helical" evidence="22">
    <location>
        <begin position="743"/>
        <end position="766"/>
    </location>
</feature>
<dbReference type="InterPro" id="IPR051809">
    <property type="entry name" value="Plant_receptor-like_S/T_kinase"/>
</dbReference>
<keyword evidence="10 23" id="KW-0732">Signal</keyword>
<evidence type="ECO:0000256" key="2">
    <source>
        <dbReference type="ARBA" id="ARBA00008684"/>
    </source>
</evidence>
<dbReference type="InterPro" id="IPR011009">
    <property type="entry name" value="Kinase-like_dom_sf"/>
</dbReference>
<keyword evidence="5" id="KW-0723">Serine/threonine-protein kinase</keyword>
<reference evidence="25 26" key="1">
    <citation type="journal article" date="2022" name="Nat. Genet.">
        <title>Improved pea reference genome and pan-genome highlight genomic features and evolutionary characteristics.</title>
        <authorList>
            <person name="Yang T."/>
            <person name="Liu R."/>
            <person name="Luo Y."/>
            <person name="Hu S."/>
            <person name="Wang D."/>
            <person name="Wang C."/>
            <person name="Pandey M.K."/>
            <person name="Ge S."/>
            <person name="Xu Q."/>
            <person name="Li N."/>
            <person name="Li G."/>
            <person name="Huang Y."/>
            <person name="Saxena R.K."/>
            <person name="Ji Y."/>
            <person name="Li M."/>
            <person name="Yan X."/>
            <person name="He Y."/>
            <person name="Liu Y."/>
            <person name="Wang X."/>
            <person name="Xiang C."/>
            <person name="Varshney R.K."/>
            <person name="Ding H."/>
            <person name="Gao S."/>
            <person name="Zong X."/>
        </authorList>
    </citation>
    <scope>NUCLEOTIDE SEQUENCE [LARGE SCALE GENOMIC DNA]</scope>
    <source>
        <strain evidence="25 26">cv. Zhongwan 6</strain>
    </source>
</reference>
<dbReference type="SUPFAM" id="SSF52058">
    <property type="entry name" value="L domain-like"/>
    <property type="match status" value="3"/>
</dbReference>
<keyword evidence="11" id="KW-0677">Repeat</keyword>
<keyword evidence="7" id="KW-0433">Leucine-rich repeat</keyword>
<feature type="domain" description="Protein kinase" evidence="24">
    <location>
        <begin position="801"/>
        <end position="1081"/>
    </location>
</feature>
<evidence type="ECO:0000313" key="25">
    <source>
        <dbReference type="EMBL" id="KAI5447719.1"/>
    </source>
</evidence>
<dbReference type="SUPFAM" id="SSF56112">
    <property type="entry name" value="Protein kinase-like (PK-like)"/>
    <property type="match status" value="1"/>
</dbReference>